<dbReference type="InterPro" id="IPR006439">
    <property type="entry name" value="HAD-SF_hydro_IA"/>
</dbReference>
<protein>
    <submittedName>
        <fullName evidence="1">HAD-IA family hydrolase</fullName>
    </submittedName>
</protein>
<evidence type="ECO:0000313" key="1">
    <source>
        <dbReference type="EMBL" id="MRG93735.1"/>
    </source>
</evidence>
<keyword evidence="1" id="KW-0378">Hydrolase</keyword>
<dbReference type="OrthoDB" id="9792518at2"/>
<dbReference type="Gene3D" id="3.40.50.1000">
    <property type="entry name" value="HAD superfamily/HAD-like"/>
    <property type="match status" value="1"/>
</dbReference>
<dbReference type="SFLD" id="SFLDG01129">
    <property type="entry name" value="C1.5:_HAD__Beta-PGM__Phosphata"/>
    <property type="match status" value="1"/>
</dbReference>
<keyword evidence="2" id="KW-1185">Reference proteome</keyword>
<dbReference type="CDD" id="cd07505">
    <property type="entry name" value="HAD_BPGM-like"/>
    <property type="match status" value="1"/>
</dbReference>
<organism evidence="1 2">
    <name type="scientific">Polyangium spumosum</name>
    <dbReference type="NCBI Taxonomy" id="889282"/>
    <lineage>
        <taxon>Bacteria</taxon>
        <taxon>Pseudomonadati</taxon>
        <taxon>Myxococcota</taxon>
        <taxon>Polyangia</taxon>
        <taxon>Polyangiales</taxon>
        <taxon>Polyangiaceae</taxon>
        <taxon>Polyangium</taxon>
    </lineage>
</organism>
<name>A0A6N7PU02_9BACT</name>
<dbReference type="GO" id="GO:0008967">
    <property type="term" value="F:phosphoglycolate phosphatase activity"/>
    <property type="evidence" value="ECO:0007669"/>
    <property type="project" value="TreeGrafter"/>
</dbReference>
<dbReference type="AlphaFoldDB" id="A0A6N7PU02"/>
<gene>
    <name evidence="1" type="ORF">GF068_17720</name>
</gene>
<dbReference type="Pfam" id="PF00702">
    <property type="entry name" value="Hydrolase"/>
    <property type="match status" value="1"/>
</dbReference>
<dbReference type="NCBIfam" id="TIGR01549">
    <property type="entry name" value="HAD-SF-IA-v1"/>
    <property type="match status" value="1"/>
</dbReference>
<dbReference type="PANTHER" id="PTHR43434:SF16">
    <property type="entry name" value="BLL8046 PROTEIN"/>
    <property type="match status" value="1"/>
</dbReference>
<reference evidence="1 2" key="1">
    <citation type="submission" date="2019-10" db="EMBL/GenBank/DDBJ databases">
        <title>A soil myxobacterium in the family Polyangiaceae.</title>
        <authorList>
            <person name="Li Y."/>
            <person name="Wang J."/>
        </authorList>
    </citation>
    <scope>NUCLEOTIDE SEQUENCE [LARGE SCALE GENOMIC DNA]</scope>
    <source>
        <strain evidence="1 2">DSM 14734</strain>
    </source>
</reference>
<dbReference type="GO" id="GO:0005829">
    <property type="term" value="C:cytosol"/>
    <property type="evidence" value="ECO:0007669"/>
    <property type="project" value="TreeGrafter"/>
</dbReference>
<dbReference type="SUPFAM" id="SSF56784">
    <property type="entry name" value="HAD-like"/>
    <property type="match status" value="1"/>
</dbReference>
<sequence>MAARRALRSRAFTRSGRARLKRRGDRRVEERMNIAALIDVDGTLLDTNLLHVLAWRRAFERLGSQIEVNRIVHAIGMGGDRLVPAILGEVDEALAEQARAYHAEEYVETNLLEHARALPGAARLLGALRDRGARIALASSARREELDRLLAKLGPAKQEVDAIITQEDVSTTKPAPDIFAVALEALGRPSAAFVVGDTVYDIVAATQLGLPCLCVLTGGIERGLLEQAGAAAIYPTAEELADDLDHAITIGAKLRAA</sequence>
<dbReference type="Proteomes" id="UP000440224">
    <property type="component" value="Unassembled WGS sequence"/>
</dbReference>
<dbReference type="InterPro" id="IPR023214">
    <property type="entry name" value="HAD_sf"/>
</dbReference>
<dbReference type="GO" id="GO:0006281">
    <property type="term" value="P:DNA repair"/>
    <property type="evidence" value="ECO:0007669"/>
    <property type="project" value="TreeGrafter"/>
</dbReference>
<dbReference type="InterPro" id="IPR050155">
    <property type="entry name" value="HAD-like_hydrolase_sf"/>
</dbReference>
<dbReference type="EMBL" id="WJIE01000005">
    <property type="protein sequence ID" value="MRG93735.1"/>
    <property type="molecule type" value="Genomic_DNA"/>
</dbReference>
<evidence type="ECO:0000313" key="2">
    <source>
        <dbReference type="Proteomes" id="UP000440224"/>
    </source>
</evidence>
<dbReference type="SFLD" id="SFLDS00003">
    <property type="entry name" value="Haloacid_Dehalogenase"/>
    <property type="match status" value="1"/>
</dbReference>
<proteinExistence type="predicted"/>
<comment type="caution">
    <text evidence="1">The sequence shown here is derived from an EMBL/GenBank/DDBJ whole genome shotgun (WGS) entry which is preliminary data.</text>
</comment>
<dbReference type="InterPro" id="IPR036412">
    <property type="entry name" value="HAD-like_sf"/>
</dbReference>
<dbReference type="InterPro" id="IPR023198">
    <property type="entry name" value="PGP-like_dom2"/>
</dbReference>
<dbReference type="PANTHER" id="PTHR43434">
    <property type="entry name" value="PHOSPHOGLYCOLATE PHOSPHATASE"/>
    <property type="match status" value="1"/>
</dbReference>
<dbReference type="Gene3D" id="1.10.150.240">
    <property type="entry name" value="Putative phosphatase, domain 2"/>
    <property type="match status" value="1"/>
</dbReference>
<accession>A0A6N7PU02</accession>